<keyword evidence="2" id="KW-0812">Transmembrane</keyword>
<feature type="signal peptide" evidence="3">
    <location>
        <begin position="1"/>
        <end position="29"/>
    </location>
</feature>
<evidence type="ECO:0000256" key="2">
    <source>
        <dbReference type="SAM" id="Phobius"/>
    </source>
</evidence>
<feature type="compositionally biased region" description="Basic and acidic residues" evidence="1">
    <location>
        <begin position="426"/>
        <end position="435"/>
    </location>
</feature>
<feature type="chain" id="PRO_5047128308" description="Receptor L-domain domain-containing protein" evidence="3">
    <location>
        <begin position="30"/>
        <end position="911"/>
    </location>
</feature>
<feature type="region of interest" description="Disordered" evidence="1">
    <location>
        <begin position="423"/>
        <end position="445"/>
    </location>
</feature>
<feature type="compositionally biased region" description="Polar residues" evidence="1">
    <location>
        <begin position="847"/>
        <end position="861"/>
    </location>
</feature>
<dbReference type="EMBL" id="JAVFWL010000001">
    <property type="protein sequence ID" value="KAK6731284.1"/>
    <property type="molecule type" value="Genomic_DNA"/>
</dbReference>
<evidence type="ECO:0000256" key="1">
    <source>
        <dbReference type="SAM" id="MobiDB-lite"/>
    </source>
</evidence>
<keyword evidence="3" id="KW-0732">Signal</keyword>
<dbReference type="Gene3D" id="3.80.20.20">
    <property type="entry name" value="Receptor L-domain"/>
    <property type="match status" value="1"/>
</dbReference>
<keyword evidence="6" id="KW-1185">Reference proteome</keyword>
<evidence type="ECO:0000313" key="6">
    <source>
        <dbReference type="Proteomes" id="UP001303046"/>
    </source>
</evidence>
<evidence type="ECO:0000313" key="5">
    <source>
        <dbReference type="EMBL" id="KAK6731284.1"/>
    </source>
</evidence>
<dbReference type="SUPFAM" id="SSF52058">
    <property type="entry name" value="L domain-like"/>
    <property type="match status" value="1"/>
</dbReference>
<feature type="compositionally biased region" description="Basic and acidic residues" evidence="1">
    <location>
        <begin position="865"/>
        <end position="881"/>
    </location>
</feature>
<dbReference type="Pfam" id="PF01030">
    <property type="entry name" value="Recep_L_domain"/>
    <property type="match status" value="1"/>
</dbReference>
<organism evidence="5 6">
    <name type="scientific">Necator americanus</name>
    <name type="common">Human hookworm</name>
    <dbReference type="NCBI Taxonomy" id="51031"/>
    <lineage>
        <taxon>Eukaryota</taxon>
        <taxon>Metazoa</taxon>
        <taxon>Ecdysozoa</taxon>
        <taxon>Nematoda</taxon>
        <taxon>Chromadorea</taxon>
        <taxon>Rhabditida</taxon>
        <taxon>Rhabditina</taxon>
        <taxon>Rhabditomorpha</taxon>
        <taxon>Strongyloidea</taxon>
        <taxon>Ancylostomatidae</taxon>
        <taxon>Bunostominae</taxon>
        <taxon>Necator</taxon>
    </lineage>
</organism>
<evidence type="ECO:0000259" key="4">
    <source>
        <dbReference type="Pfam" id="PF01030"/>
    </source>
</evidence>
<dbReference type="InterPro" id="IPR000494">
    <property type="entry name" value="Rcpt_L-dom"/>
</dbReference>
<gene>
    <name evidence="5" type="primary">Necator_chrI.g3768</name>
    <name evidence="5" type="ORF">RB195_007639</name>
</gene>
<name>A0ABR1BY68_NECAM</name>
<dbReference type="InterPro" id="IPR053079">
    <property type="entry name" value="SPS2_domain"/>
</dbReference>
<keyword evidence="2" id="KW-1133">Transmembrane helix</keyword>
<feature type="domain" description="Receptor L-domain" evidence="4">
    <location>
        <begin position="304"/>
        <end position="416"/>
    </location>
</feature>
<dbReference type="InterPro" id="IPR036941">
    <property type="entry name" value="Rcpt_L-dom_sf"/>
</dbReference>
<dbReference type="PANTHER" id="PTHR21662:SF59">
    <property type="entry name" value="RECEPTOR PROTEIN-TYROSINE KINASE"/>
    <property type="match status" value="1"/>
</dbReference>
<accession>A0ABR1BY68</accession>
<proteinExistence type="predicted"/>
<comment type="caution">
    <text evidence="5">The sequence shown here is derived from an EMBL/GenBank/DDBJ whole genome shotgun (WGS) entry which is preliminary data.</text>
</comment>
<reference evidence="5 6" key="1">
    <citation type="submission" date="2023-08" db="EMBL/GenBank/DDBJ databases">
        <title>A Necator americanus chromosomal reference genome.</title>
        <authorList>
            <person name="Ilik V."/>
            <person name="Petrzelkova K.J."/>
            <person name="Pardy F."/>
            <person name="Fuh T."/>
            <person name="Niatou-Singa F.S."/>
            <person name="Gouil Q."/>
            <person name="Baker L."/>
            <person name="Ritchie M.E."/>
            <person name="Jex A.R."/>
            <person name="Gazzola D."/>
            <person name="Li H."/>
            <person name="Toshio Fujiwara R."/>
            <person name="Zhan B."/>
            <person name="Aroian R.V."/>
            <person name="Pafco B."/>
            <person name="Schwarz E.M."/>
        </authorList>
    </citation>
    <scope>NUCLEOTIDE SEQUENCE [LARGE SCALE GENOMIC DNA]</scope>
    <source>
        <strain evidence="5 6">Aroian</strain>
        <tissue evidence="5">Whole animal</tissue>
    </source>
</reference>
<feature type="region of interest" description="Disordered" evidence="1">
    <location>
        <begin position="821"/>
        <end position="911"/>
    </location>
</feature>
<sequence>MFLSVNVNIVMLQVLNILLFLQLPPSAEAKYVFECTVSGSVVEVRKEPLSTFLEKCKNATHLKLIEPDIFTPGTLTENQVNTIFQISHIDMCIKISHAPYTELIFLMKSLTGKCKGPFLDITMNNLLKKIEGDTFISGLRNQPDSIRIRGNRRLSATVLKKFKGFRDVQHEGECAMPLQIGRKINFRNCTYLYGPLVVGIDVEKVEIQAVHDHFVYTGCVQIIDTLLTDLAILERFRNFTPIKDCEQCEQTNNITRNLQLCVENPSEIRATFPGVRIYQNYEPCKADQCRGGAVTEEYLEETANCTTRIGDVVLAQWKKKPHNIDVLYKTREVRGRLVIYGNKGLGDFDYFKNLEIVGTPNVEGNAPAMAITGNEDLTSLKMPKLTDVTQHETVVRIKIDDNKKLNLSRREVNRFMAAAGGPTYTDIHHGEEKSTKLPPSTSNSSKKLQPIVFFILPGVILLLIVIIVIALIIVKKRSHSALPPPPFRLSNKSKTILGEMCKEILTKNPMVWRIQDRQLIWRYSKDDPKREVVSGLANKHSNFLQNHSAVLVPNARILAANARMLYSRIQCMSSNSLVIMISKTNDVSDIVPYLPSEVGKSYDFQDMESTIRFTLLKNSGVGERTIDYLYSVESLQKGTKCDKKNIRVLLYVWGTLRLRNDFEELLRVLRLFAKKRPVCVSERRKELFSLLHLIYTYVYELQQSINVVEAFQLHTDNCNGAPLDSSEMLCAMSFILEWARRSSSVPAELTQKHANWCDLYDQMSTFSREHSNIINILPAHIDTKRQKELQDEIEHAGPRIGAAFSERSEVPIKDNFRRLTKQELKQRKETNNQKGGKKKSIMEEESGTNLGLDTTGATATQRCRAAGDDPQRKEEEKRVSEVSKNAAQTAGKNPKSETKPNVVVPNTPKTK</sequence>
<dbReference type="Proteomes" id="UP001303046">
    <property type="component" value="Unassembled WGS sequence"/>
</dbReference>
<evidence type="ECO:0000256" key="3">
    <source>
        <dbReference type="SAM" id="SignalP"/>
    </source>
</evidence>
<feature type="compositionally biased region" description="Basic and acidic residues" evidence="1">
    <location>
        <begin position="821"/>
        <end position="831"/>
    </location>
</feature>
<protein>
    <recommendedName>
        <fullName evidence="4">Receptor L-domain domain-containing protein</fullName>
    </recommendedName>
</protein>
<feature type="transmembrane region" description="Helical" evidence="2">
    <location>
        <begin position="451"/>
        <end position="474"/>
    </location>
</feature>
<dbReference type="PANTHER" id="PTHR21662">
    <property type="entry name" value="RECEPTOR PROTEIN-TYROSINE KINASE"/>
    <property type="match status" value="1"/>
</dbReference>
<keyword evidence="2" id="KW-0472">Membrane</keyword>